<evidence type="ECO:0000313" key="4">
    <source>
        <dbReference type="EMBL" id="KAG3199043.1"/>
    </source>
</evidence>
<feature type="transmembrane region" description="Helical" evidence="1">
    <location>
        <begin position="31"/>
        <end position="49"/>
    </location>
</feature>
<organism evidence="4 5">
    <name type="scientific">Phytophthora cactorum</name>
    <dbReference type="NCBI Taxonomy" id="29920"/>
    <lineage>
        <taxon>Eukaryota</taxon>
        <taxon>Sar</taxon>
        <taxon>Stramenopiles</taxon>
        <taxon>Oomycota</taxon>
        <taxon>Peronosporomycetes</taxon>
        <taxon>Peronosporales</taxon>
        <taxon>Peronosporaceae</taxon>
        <taxon>Phytophthora</taxon>
    </lineage>
</organism>
<gene>
    <name evidence="2" type="ORF">PC115_g24395</name>
    <name evidence="3" type="ORF">PC117_g27226</name>
    <name evidence="4" type="ORF">PC129_g24212</name>
</gene>
<proteinExistence type="predicted"/>
<feature type="transmembrane region" description="Helical" evidence="1">
    <location>
        <begin position="69"/>
        <end position="98"/>
    </location>
</feature>
<dbReference type="AlphaFoldDB" id="A0A8T1H0V4"/>
<evidence type="ECO:0000313" key="2">
    <source>
        <dbReference type="EMBL" id="KAG2873288.1"/>
    </source>
</evidence>
<protein>
    <submittedName>
        <fullName evidence="4">Uncharacterized protein</fullName>
    </submittedName>
</protein>
<name>A0A8T1H0V4_9STRA</name>
<sequence length="101" mass="10805">MTGDAKKSSEEASLGRCLLRRRWAMKNANSTSMKTTAATIIPMIAPALMELEDLAALLLESVSELPDWVAVLLSPLLLLAGLVVGLNTIVFSVPPLLVMIT</sequence>
<dbReference type="EMBL" id="RCMI01003161">
    <property type="protein sequence ID" value="KAG2873288.1"/>
    <property type="molecule type" value="Genomic_DNA"/>
</dbReference>
<evidence type="ECO:0000313" key="5">
    <source>
        <dbReference type="Proteomes" id="UP000760860"/>
    </source>
</evidence>
<keyword evidence="1" id="KW-0812">Transmembrane</keyword>
<comment type="caution">
    <text evidence="4">The sequence shown here is derived from an EMBL/GenBank/DDBJ whole genome shotgun (WGS) entry which is preliminary data.</text>
</comment>
<evidence type="ECO:0000256" key="1">
    <source>
        <dbReference type="SAM" id="Phobius"/>
    </source>
</evidence>
<reference evidence="4" key="1">
    <citation type="submission" date="2018-05" db="EMBL/GenBank/DDBJ databases">
        <title>Effector identification in a new, highly contiguous assembly of the strawberry crown rot pathogen Phytophthora cactorum.</title>
        <authorList>
            <person name="Armitage A.D."/>
            <person name="Nellist C.F."/>
            <person name="Bates H."/>
            <person name="Vickerstaff R.J."/>
            <person name="Harrison R.J."/>
        </authorList>
    </citation>
    <scope>NUCLEOTIDE SEQUENCE</scope>
    <source>
        <strain evidence="2">4032</strain>
        <strain evidence="3">4040</strain>
        <strain evidence="4">P421</strain>
    </source>
</reference>
<keyword evidence="1" id="KW-1133">Transmembrane helix</keyword>
<dbReference type="Proteomes" id="UP000736787">
    <property type="component" value="Unassembled WGS sequence"/>
</dbReference>
<dbReference type="Proteomes" id="UP000760860">
    <property type="component" value="Unassembled WGS sequence"/>
</dbReference>
<dbReference type="Proteomes" id="UP000774804">
    <property type="component" value="Unassembled WGS sequence"/>
</dbReference>
<dbReference type="EMBL" id="RCMK01003109">
    <property type="protein sequence ID" value="KAG2876532.1"/>
    <property type="molecule type" value="Genomic_DNA"/>
</dbReference>
<accession>A0A8T1H0V4</accession>
<evidence type="ECO:0000313" key="3">
    <source>
        <dbReference type="EMBL" id="KAG2876532.1"/>
    </source>
</evidence>
<dbReference type="EMBL" id="RCMV01003369">
    <property type="protein sequence ID" value="KAG3199043.1"/>
    <property type="molecule type" value="Genomic_DNA"/>
</dbReference>
<keyword evidence="1" id="KW-0472">Membrane</keyword>